<proteinExistence type="predicted"/>
<dbReference type="EnsemblPlants" id="TuG1812G0600001506.01.T05">
    <property type="protein sequence ID" value="TuG1812G0600001506.01.T05"/>
    <property type="gene ID" value="TuG1812G0600001506.01"/>
</dbReference>
<protein>
    <submittedName>
        <fullName evidence="3">Uncharacterized protein</fullName>
    </submittedName>
</protein>
<dbReference type="Proteomes" id="UP000015106">
    <property type="component" value="Chromosome 6"/>
</dbReference>
<evidence type="ECO:0000256" key="2">
    <source>
        <dbReference type="SAM" id="Phobius"/>
    </source>
</evidence>
<evidence type="ECO:0000313" key="4">
    <source>
        <dbReference type="Proteomes" id="UP000015106"/>
    </source>
</evidence>
<accession>A0A8R7QR67</accession>
<organism evidence="3 4">
    <name type="scientific">Triticum urartu</name>
    <name type="common">Red wild einkorn</name>
    <name type="synonym">Crithodium urartu</name>
    <dbReference type="NCBI Taxonomy" id="4572"/>
    <lineage>
        <taxon>Eukaryota</taxon>
        <taxon>Viridiplantae</taxon>
        <taxon>Streptophyta</taxon>
        <taxon>Embryophyta</taxon>
        <taxon>Tracheophyta</taxon>
        <taxon>Spermatophyta</taxon>
        <taxon>Magnoliopsida</taxon>
        <taxon>Liliopsida</taxon>
        <taxon>Poales</taxon>
        <taxon>Poaceae</taxon>
        <taxon>BOP clade</taxon>
        <taxon>Pooideae</taxon>
        <taxon>Triticodae</taxon>
        <taxon>Triticeae</taxon>
        <taxon>Triticinae</taxon>
        <taxon>Triticum</taxon>
    </lineage>
</organism>
<dbReference type="AlphaFoldDB" id="A0A8R7QR67"/>
<dbReference type="Gramene" id="TuG1812G0600001506.01.T05">
    <property type="protein sequence ID" value="TuG1812G0600001506.01.T05"/>
    <property type="gene ID" value="TuG1812G0600001506.01"/>
</dbReference>
<feature type="region of interest" description="Disordered" evidence="1">
    <location>
        <begin position="1"/>
        <end position="24"/>
    </location>
</feature>
<dbReference type="EnsemblPlants" id="TuG1812G0600001506.01.T06">
    <property type="protein sequence ID" value="TuG1812G0600001506.01.T06"/>
    <property type="gene ID" value="TuG1812G0600001506.01"/>
</dbReference>
<feature type="transmembrane region" description="Helical" evidence="2">
    <location>
        <begin position="83"/>
        <end position="107"/>
    </location>
</feature>
<gene>
    <name evidence="3" type="primary">LOC125516293</name>
</gene>
<dbReference type="Gramene" id="TuG1812G0600001506.01.T06">
    <property type="protein sequence ID" value="TuG1812G0600001506.01.T06"/>
    <property type="gene ID" value="TuG1812G0600001506.01"/>
</dbReference>
<evidence type="ECO:0000256" key="1">
    <source>
        <dbReference type="SAM" id="MobiDB-lite"/>
    </source>
</evidence>
<feature type="compositionally biased region" description="Basic and acidic residues" evidence="1">
    <location>
        <begin position="10"/>
        <end position="24"/>
    </location>
</feature>
<keyword evidence="2" id="KW-0472">Membrane</keyword>
<keyword evidence="2" id="KW-0812">Transmembrane</keyword>
<keyword evidence="4" id="KW-1185">Reference proteome</keyword>
<reference evidence="3" key="3">
    <citation type="submission" date="2022-06" db="UniProtKB">
        <authorList>
            <consortium name="EnsemblPlants"/>
        </authorList>
    </citation>
    <scope>IDENTIFICATION</scope>
</reference>
<reference evidence="3" key="2">
    <citation type="submission" date="2018-03" db="EMBL/GenBank/DDBJ databases">
        <title>The Triticum urartu genome reveals the dynamic nature of wheat genome evolution.</title>
        <authorList>
            <person name="Ling H."/>
            <person name="Ma B."/>
            <person name="Shi X."/>
            <person name="Liu H."/>
            <person name="Dong L."/>
            <person name="Sun H."/>
            <person name="Cao Y."/>
            <person name="Gao Q."/>
            <person name="Zheng S."/>
            <person name="Li Y."/>
            <person name="Yu Y."/>
            <person name="Du H."/>
            <person name="Qi M."/>
            <person name="Li Y."/>
            <person name="Yu H."/>
            <person name="Cui Y."/>
            <person name="Wang N."/>
            <person name="Chen C."/>
            <person name="Wu H."/>
            <person name="Zhao Y."/>
            <person name="Zhang J."/>
            <person name="Li Y."/>
            <person name="Zhou W."/>
            <person name="Zhang B."/>
            <person name="Hu W."/>
            <person name="Eijk M."/>
            <person name="Tang J."/>
            <person name="Witsenboer H."/>
            <person name="Zhao S."/>
            <person name="Li Z."/>
            <person name="Zhang A."/>
            <person name="Wang D."/>
            <person name="Liang C."/>
        </authorList>
    </citation>
    <scope>NUCLEOTIDE SEQUENCE [LARGE SCALE GENOMIC DNA]</scope>
    <source>
        <strain evidence="3">cv. G1812</strain>
    </source>
</reference>
<sequence length="124" mass="14144">MSSKKVPFNRHKENEEARKKREEDEAARVYAEFVKSFEGESASGSKFVRGGVIDPNAKLRADSEGMFHLLCHPHLGENRRKRFVADVILMIASVVSMVLQLSITLTCRRKMSGQRKRKEESHGQ</sequence>
<keyword evidence="2" id="KW-1133">Transmembrane helix</keyword>
<name>A0A8R7QR67_TRIUA</name>
<reference evidence="4" key="1">
    <citation type="journal article" date="2013" name="Nature">
        <title>Draft genome of the wheat A-genome progenitor Triticum urartu.</title>
        <authorList>
            <person name="Ling H.Q."/>
            <person name="Zhao S."/>
            <person name="Liu D."/>
            <person name="Wang J."/>
            <person name="Sun H."/>
            <person name="Zhang C."/>
            <person name="Fan H."/>
            <person name="Li D."/>
            <person name="Dong L."/>
            <person name="Tao Y."/>
            <person name="Gao C."/>
            <person name="Wu H."/>
            <person name="Li Y."/>
            <person name="Cui Y."/>
            <person name="Guo X."/>
            <person name="Zheng S."/>
            <person name="Wang B."/>
            <person name="Yu K."/>
            <person name="Liang Q."/>
            <person name="Yang W."/>
            <person name="Lou X."/>
            <person name="Chen J."/>
            <person name="Feng M."/>
            <person name="Jian J."/>
            <person name="Zhang X."/>
            <person name="Luo G."/>
            <person name="Jiang Y."/>
            <person name="Liu J."/>
            <person name="Wang Z."/>
            <person name="Sha Y."/>
            <person name="Zhang B."/>
            <person name="Wu H."/>
            <person name="Tang D."/>
            <person name="Shen Q."/>
            <person name="Xue P."/>
            <person name="Zou S."/>
            <person name="Wang X."/>
            <person name="Liu X."/>
            <person name="Wang F."/>
            <person name="Yang Y."/>
            <person name="An X."/>
            <person name="Dong Z."/>
            <person name="Zhang K."/>
            <person name="Zhang X."/>
            <person name="Luo M.C."/>
            <person name="Dvorak J."/>
            <person name="Tong Y."/>
            <person name="Wang J."/>
            <person name="Yang H."/>
            <person name="Li Z."/>
            <person name="Wang D."/>
            <person name="Zhang A."/>
            <person name="Wang J."/>
        </authorList>
    </citation>
    <scope>NUCLEOTIDE SEQUENCE</scope>
    <source>
        <strain evidence="4">cv. G1812</strain>
    </source>
</reference>
<evidence type="ECO:0000313" key="3">
    <source>
        <dbReference type="EnsemblPlants" id="TuG1812G0600001506.01.T05"/>
    </source>
</evidence>